<feature type="compositionally biased region" description="Pro residues" evidence="1">
    <location>
        <begin position="134"/>
        <end position="143"/>
    </location>
</feature>
<dbReference type="GO" id="GO:0005634">
    <property type="term" value="C:nucleus"/>
    <property type="evidence" value="ECO:0007669"/>
    <property type="project" value="TreeGrafter"/>
</dbReference>
<dbReference type="GO" id="GO:0006355">
    <property type="term" value="P:regulation of DNA-templated transcription"/>
    <property type="evidence" value="ECO:0007669"/>
    <property type="project" value="InterPro"/>
</dbReference>
<feature type="compositionally biased region" description="Acidic residues" evidence="1">
    <location>
        <begin position="95"/>
        <end position="107"/>
    </location>
</feature>
<dbReference type="PANTHER" id="PTHR13464">
    <property type="entry name" value="TRANSCRIPTIONAL REGULATOR PROTEIN HCNGP"/>
    <property type="match status" value="1"/>
</dbReference>
<feature type="region of interest" description="Disordered" evidence="1">
    <location>
        <begin position="1"/>
        <end position="114"/>
    </location>
</feature>
<dbReference type="OrthoDB" id="1714508at2759"/>
<protein>
    <submittedName>
        <fullName evidence="2">HCNGP-like protein</fullName>
    </submittedName>
</protein>
<evidence type="ECO:0000313" key="2">
    <source>
        <dbReference type="EMBL" id="OAQ81841.1"/>
    </source>
</evidence>
<comment type="caution">
    <text evidence="2">The sequence shown here is derived from an EMBL/GenBank/DDBJ whole genome shotgun (WGS) entry which is preliminary data.</text>
</comment>
<sequence>MSGLVAYASSDDEGDEEQSTHVEQSQVPTTEAVPDKAAPEGRTLAASPSPAAPQPTAPVQQIPSASIADSEPPTPAIATVTQSAVPLGPSLPPEEQQEDLAADDEDVTGAPSSPYTATRALIHDLTLPTIPNLDIPPSPPGSPPTRASKTFEQFLKLKKTGTHFNAKLQNSTALKNPSVTDKLMDYAGLDGVKQYETTLPLDLWNPAAFPESAYVDRLKQTREKLVKRMESSKSSGARSTVDFVPASMPSPGTGGGPSVGGLSRGEKRKGDWK</sequence>
<proteinExistence type="predicted"/>
<dbReference type="AlphaFoldDB" id="A0A179GX81"/>
<gene>
    <name evidence="2" type="ORF">VFPBJ_04425</name>
</gene>
<dbReference type="InterPro" id="IPR012479">
    <property type="entry name" value="SAP30BP"/>
</dbReference>
<dbReference type="PANTHER" id="PTHR13464:SF0">
    <property type="entry name" value="SAP30-BINDING PROTEIN"/>
    <property type="match status" value="1"/>
</dbReference>
<evidence type="ECO:0000256" key="1">
    <source>
        <dbReference type="SAM" id="MobiDB-lite"/>
    </source>
</evidence>
<feature type="compositionally biased region" description="Basic and acidic residues" evidence="1">
    <location>
        <begin position="264"/>
        <end position="273"/>
    </location>
</feature>
<feature type="compositionally biased region" description="Gly residues" evidence="1">
    <location>
        <begin position="252"/>
        <end position="263"/>
    </location>
</feature>
<dbReference type="Pfam" id="PF07818">
    <property type="entry name" value="HCNGP"/>
    <property type="match status" value="1"/>
</dbReference>
<feature type="region of interest" description="Disordered" evidence="1">
    <location>
        <begin position="128"/>
        <end position="147"/>
    </location>
</feature>
<feature type="region of interest" description="Disordered" evidence="1">
    <location>
        <begin position="226"/>
        <end position="273"/>
    </location>
</feature>
<reference evidence="2 3" key="1">
    <citation type="submission" date="2016-01" db="EMBL/GenBank/DDBJ databases">
        <title>Biosynthesis of antibiotic leucinostatins and their inhibition on Phytophthora in bio-control Purpureocillium lilacinum.</title>
        <authorList>
            <person name="Wang G."/>
            <person name="Liu Z."/>
            <person name="Lin R."/>
            <person name="Li E."/>
            <person name="Mao Z."/>
            <person name="Ling J."/>
            <person name="Yin W."/>
            <person name="Xie B."/>
        </authorList>
    </citation>
    <scope>NUCLEOTIDE SEQUENCE [LARGE SCALE GENOMIC DNA]</scope>
    <source>
        <strain evidence="2">PLBJ-1</strain>
    </source>
</reference>
<accession>A0A179GX81</accession>
<dbReference type="EMBL" id="LSBH01000003">
    <property type="protein sequence ID" value="OAQ81841.1"/>
    <property type="molecule type" value="Genomic_DNA"/>
</dbReference>
<organism evidence="2 3">
    <name type="scientific">Purpureocillium lilacinum</name>
    <name type="common">Paecilomyces lilacinus</name>
    <dbReference type="NCBI Taxonomy" id="33203"/>
    <lineage>
        <taxon>Eukaryota</taxon>
        <taxon>Fungi</taxon>
        <taxon>Dikarya</taxon>
        <taxon>Ascomycota</taxon>
        <taxon>Pezizomycotina</taxon>
        <taxon>Sordariomycetes</taxon>
        <taxon>Hypocreomycetidae</taxon>
        <taxon>Hypocreales</taxon>
        <taxon>Ophiocordycipitaceae</taxon>
        <taxon>Purpureocillium</taxon>
    </lineage>
</organism>
<evidence type="ECO:0000313" key="3">
    <source>
        <dbReference type="Proteomes" id="UP000078240"/>
    </source>
</evidence>
<dbReference type="Proteomes" id="UP000078240">
    <property type="component" value="Unassembled WGS sequence"/>
</dbReference>
<name>A0A179GX81_PURLI</name>